<name>A0A852L8J0_UROIN</name>
<dbReference type="GO" id="GO:0071375">
    <property type="term" value="P:cellular response to peptide hormone stimulus"/>
    <property type="evidence" value="ECO:0007669"/>
    <property type="project" value="TreeGrafter"/>
</dbReference>
<evidence type="ECO:0000313" key="11">
    <source>
        <dbReference type="EMBL" id="NXX87393.1"/>
    </source>
</evidence>
<dbReference type="InterPro" id="IPR001128">
    <property type="entry name" value="Cyt_P450"/>
</dbReference>
<feature type="non-terminal residue" evidence="11">
    <location>
        <position position="139"/>
    </location>
</feature>
<dbReference type="EMBL" id="WBNH01021531">
    <property type="protein sequence ID" value="NXX87393.1"/>
    <property type="molecule type" value="Genomic_DNA"/>
</dbReference>
<dbReference type="InterPro" id="IPR036396">
    <property type="entry name" value="Cyt_P450_sf"/>
</dbReference>
<evidence type="ECO:0000256" key="2">
    <source>
        <dbReference type="ARBA" id="ARBA00004325"/>
    </source>
</evidence>
<dbReference type="GO" id="GO:0006704">
    <property type="term" value="P:glucocorticoid biosynthetic process"/>
    <property type="evidence" value="ECO:0007669"/>
    <property type="project" value="TreeGrafter"/>
</dbReference>
<dbReference type="Gene3D" id="1.10.630.10">
    <property type="entry name" value="Cytochrome P450"/>
    <property type="match status" value="1"/>
</dbReference>
<protein>
    <submittedName>
        <fullName evidence="11">CP11B protein</fullName>
    </submittedName>
</protein>
<evidence type="ECO:0000256" key="1">
    <source>
        <dbReference type="ARBA" id="ARBA00001971"/>
    </source>
</evidence>
<evidence type="ECO:0000256" key="3">
    <source>
        <dbReference type="ARBA" id="ARBA00010617"/>
    </source>
</evidence>
<organism evidence="11 12">
    <name type="scientific">Urocolius indicus</name>
    <name type="common">Red-faced mousebird</name>
    <name type="synonym">Colius indicus</name>
    <dbReference type="NCBI Taxonomy" id="458196"/>
    <lineage>
        <taxon>Eukaryota</taxon>
        <taxon>Metazoa</taxon>
        <taxon>Chordata</taxon>
        <taxon>Craniata</taxon>
        <taxon>Vertebrata</taxon>
        <taxon>Euteleostomi</taxon>
        <taxon>Archelosauria</taxon>
        <taxon>Archosauria</taxon>
        <taxon>Dinosauria</taxon>
        <taxon>Saurischia</taxon>
        <taxon>Theropoda</taxon>
        <taxon>Coelurosauria</taxon>
        <taxon>Aves</taxon>
        <taxon>Neognathae</taxon>
        <taxon>Neoaves</taxon>
        <taxon>Telluraves</taxon>
        <taxon>Coraciimorphae</taxon>
        <taxon>Coliiformes</taxon>
        <taxon>Coliidae</taxon>
        <taxon>Urocolius</taxon>
    </lineage>
</organism>
<accession>A0A852L8J0</accession>
<dbReference type="Pfam" id="PF00067">
    <property type="entry name" value="p450"/>
    <property type="match status" value="1"/>
</dbReference>
<keyword evidence="7" id="KW-0408">Iron</keyword>
<keyword evidence="12" id="KW-1185">Reference proteome</keyword>
<evidence type="ECO:0000256" key="6">
    <source>
        <dbReference type="ARBA" id="ARBA00023002"/>
    </source>
</evidence>
<dbReference type="InterPro" id="IPR050479">
    <property type="entry name" value="CYP11_CYP27_families"/>
</dbReference>
<dbReference type="GO" id="GO:0008203">
    <property type="term" value="P:cholesterol metabolic process"/>
    <property type="evidence" value="ECO:0007669"/>
    <property type="project" value="TreeGrafter"/>
</dbReference>
<keyword evidence="6" id="KW-0560">Oxidoreductase</keyword>
<dbReference type="PANTHER" id="PTHR24279">
    <property type="entry name" value="CYTOCHROME P450"/>
    <property type="match status" value="1"/>
</dbReference>
<gene>
    <name evidence="11" type="primary">Cyp11b</name>
    <name evidence="11" type="ORF">UROIND_R15380</name>
</gene>
<dbReference type="SUPFAM" id="SSF48264">
    <property type="entry name" value="Cytochrome P450"/>
    <property type="match status" value="1"/>
</dbReference>
<keyword evidence="5" id="KW-0479">Metal-binding</keyword>
<evidence type="ECO:0000256" key="9">
    <source>
        <dbReference type="ARBA" id="ARBA00023128"/>
    </source>
</evidence>
<keyword evidence="4" id="KW-0349">Heme</keyword>
<keyword evidence="10" id="KW-0472">Membrane</keyword>
<dbReference type="GO" id="GO:0004507">
    <property type="term" value="F:steroid 11-beta-monooxygenase activity"/>
    <property type="evidence" value="ECO:0007669"/>
    <property type="project" value="TreeGrafter"/>
</dbReference>
<evidence type="ECO:0000256" key="8">
    <source>
        <dbReference type="ARBA" id="ARBA00023033"/>
    </source>
</evidence>
<evidence type="ECO:0000256" key="10">
    <source>
        <dbReference type="ARBA" id="ARBA00023136"/>
    </source>
</evidence>
<dbReference type="OrthoDB" id="9397847at2759"/>
<proteinExistence type="inferred from homology"/>
<dbReference type="PANTHER" id="PTHR24279:SF1">
    <property type="entry name" value="CYTOCHROME P450 11B2, MITOCHONDRIAL"/>
    <property type="match status" value="1"/>
</dbReference>
<comment type="cofactor">
    <cofactor evidence="1">
        <name>heme</name>
        <dbReference type="ChEBI" id="CHEBI:30413"/>
    </cofactor>
</comment>
<sequence>EGEAWRADRLALNRPVLSPAGARKFLPLLDAVARDFVEAVGDQVRQSPGRELTLDPHPLLFRFALEASSYALYGERLGLAGVAGGAAAGPPQRFLAAVQAMLRTTLPLLFLPAPVLRLLPLPLWRDHLHAWDTIFQHGE</sequence>
<comment type="similarity">
    <text evidence="3">Belongs to the cytochrome P450 family.</text>
</comment>
<reference evidence="11" key="1">
    <citation type="submission" date="2020-02" db="EMBL/GenBank/DDBJ databases">
        <title>Bird 10,000 Genomes (B10K) Project - Family phase.</title>
        <authorList>
            <person name="Zhang G."/>
        </authorList>
    </citation>
    <scope>NUCLEOTIDE SEQUENCE</scope>
    <source>
        <strain evidence="11">B10K-DU-030-59</strain>
    </source>
</reference>
<dbReference type="GO" id="GO:0032342">
    <property type="term" value="P:aldosterone biosynthetic process"/>
    <property type="evidence" value="ECO:0007669"/>
    <property type="project" value="TreeGrafter"/>
</dbReference>
<keyword evidence="9" id="KW-0496">Mitochondrion</keyword>
<evidence type="ECO:0000313" key="12">
    <source>
        <dbReference type="Proteomes" id="UP000654395"/>
    </source>
</evidence>
<dbReference type="GO" id="GO:0034650">
    <property type="term" value="P:cortisol metabolic process"/>
    <property type="evidence" value="ECO:0007669"/>
    <property type="project" value="TreeGrafter"/>
</dbReference>
<feature type="non-terminal residue" evidence="11">
    <location>
        <position position="1"/>
    </location>
</feature>
<dbReference type="GO" id="GO:0005506">
    <property type="term" value="F:iron ion binding"/>
    <property type="evidence" value="ECO:0007669"/>
    <property type="project" value="InterPro"/>
</dbReference>
<dbReference type="GO" id="GO:0020037">
    <property type="term" value="F:heme binding"/>
    <property type="evidence" value="ECO:0007669"/>
    <property type="project" value="InterPro"/>
</dbReference>
<evidence type="ECO:0000256" key="5">
    <source>
        <dbReference type="ARBA" id="ARBA00022723"/>
    </source>
</evidence>
<comment type="subcellular location">
    <subcellularLocation>
        <location evidence="2">Mitochondrion membrane</location>
    </subcellularLocation>
</comment>
<dbReference type="Proteomes" id="UP000654395">
    <property type="component" value="Unassembled WGS sequence"/>
</dbReference>
<dbReference type="GO" id="GO:0005743">
    <property type="term" value="C:mitochondrial inner membrane"/>
    <property type="evidence" value="ECO:0007669"/>
    <property type="project" value="TreeGrafter"/>
</dbReference>
<keyword evidence="8" id="KW-0503">Monooxygenase</keyword>
<evidence type="ECO:0000256" key="7">
    <source>
        <dbReference type="ARBA" id="ARBA00023004"/>
    </source>
</evidence>
<dbReference type="GO" id="GO:0047783">
    <property type="term" value="F:corticosterone 18-monooxygenase activity"/>
    <property type="evidence" value="ECO:0007669"/>
    <property type="project" value="TreeGrafter"/>
</dbReference>
<comment type="caution">
    <text evidence="11">The sequence shown here is derived from an EMBL/GenBank/DDBJ whole genome shotgun (WGS) entry which is preliminary data.</text>
</comment>
<dbReference type="AlphaFoldDB" id="A0A852L8J0"/>
<evidence type="ECO:0000256" key="4">
    <source>
        <dbReference type="ARBA" id="ARBA00022617"/>
    </source>
</evidence>